<evidence type="ECO:0000256" key="5">
    <source>
        <dbReference type="ARBA" id="ARBA00022692"/>
    </source>
</evidence>
<keyword evidence="13" id="KW-0175">Coiled coil</keyword>
<keyword evidence="8" id="KW-0067">ATP-binding</keyword>
<evidence type="ECO:0000256" key="3">
    <source>
        <dbReference type="ARBA" id="ARBA00022475"/>
    </source>
</evidence>
<evidence type="ECO:0000256" key="4">
    <source>
        <dbReference type="ARBA" id="ARBA00022679"/>
    </source>
</evidence>
<dbReference type="InterPro" id="IPR003856">
    <property type="entry name" value="LPS_length_determ_N"/>
</dbReference>
<keyword evidence="4" id="KW-0808">Transferase</keyword>
<dbReference type="eggNOG" id="COG0489">
    <property type="taxonomic scope" value="Bacteria"/>
</dbReference>
<reference evidence="17 18" key="1">
    <citation type="submission" date="2011-09" db="EMBL/GenBank/DDBJ databases">
        <authorList>
            <consortium name="US DOE Joint Genome Institute (JGI-PGF)"/>
            <person name="Lucas S."/>
            <person name="Han J."/>
            <person name="Lapidus A."/>
            <person name="Cheng J.-F."/>
            <person name="Goodwin L."/>
            <person name="Pitluck S."/>
            <person name="Peters L."/>
            <person name="Land M.L."/>
            <person name="Hauser L."/>
            <person name="Orellana R."/>
            <person name="Lovley D."/>
            <person name="Woyke T.J."/>
        </authorList>
    </citation>
    <scope>NUCLEOTIDE SEQUENCE [LARGE SCALE GENOMIC DNA]</scope>
    <source>
        <strain evidence="17 18">2ac9</strain>
    </source>
</reference>
<feature type="domain" description="Tyrosine-protein kinase G-rich" evidence="16">
    <location>
        <begin position="402"/>
        <end position="472"/>
    </location>
</feature>
<dbReference type="InterPro" id="IPR027417">
    <property type="entry name" value="P-loop_NTPase"/>
</dbReference>
<dbReference type="InterPro" id="IPR050445">
    <property type="entry name" value="Bact_polysacc_biosynth/exp"/>
</dbReference>
<dbReference type="EMBL" id="CM001488">
    <property type="protein sequence ID" value="EIM65135.1"/>
    <property type="molecule type" value="Genomic_DNA"/>
</dbReference>
<comment type="similarity">
    <text evidence="2">Belongs to the etk/wzc family.</text>
</comment>
<dbReference type="InterPro" id="IPR005702">
    <property type="entry name" value="Wzc-like_C"/>
</dbReference>
<evidence type="ECO:0000256" key="14">
    <source>
        <dbReference type="SAM" id="Phobius"/>
    </source>
</evidence>
<name>I5B6M2_9BACT</name>
<dbReference type="NCBIfam" id="TIGR01007">
    <property type="entry name" value="eps_fam"/>
    <property type="match status" value="1"/>
</dbReference>
<dbReference type="InterPro" id="IPR032807">
    <property type="entry name" value="GNVR"/>
</dbReference>
<evidence type="ECO:0000313" key="17">
    <source>
        <dbReference type="EMBL" id="EIM65135.1"/>
    </source>
</evidence>
<dbReference type="PANTHER" id="PTHR32309:SF13">
    <property type="entry name" value="FERRIC ENTEROBACTIN TRANSPORT PROTEIN FEPE"/>
    <property type="match status" value="1"/>
</dbReference>
<feature type="transmembrane region" description="Helical" evidence="14">
    <location>
        <begin position="26"/>
        <end position="45"/>
    </location>
</feature>
<keyword evidence="6" id="KW-0547">Nucleotide-binding</keyword>
<dbReference type="Gene3D" id="3.40.50.300">
    <property type="entry name" value="P-loop containing nucleotide triphosphate hydrolases"/>
    <property type="match status" value="1"/>
</dbReference>
<dbReference type="GO" id="GO:0004713">
    <property type="term" value="F:protein tyrosine kinase activity"/>
    <property type="evidence" value="ECO:0007669"/>
    <property type="project" value="UniProtKB-KW"/>
</dbReference>
<evidence type="ECO:0000256" key="6">
    <source>
        <dbReference type="ARBA" id="ARBA00022741"/>
    </source>
</evidence>
<dbReference type="InterPro" id="IPR033756">
    <property type="entry name" value="YlxH/NBP35"/>
</dbReference>
<keyword evidence="10 14" id="KW-0472">Membrane</keyword>
<dbReference type="GO" id="GO:0042802">
    <property type="term" value="F:identical protein binding"/>
    <property type="evidence" value="ECO:0007669"/>
    <property type="project" value="UniProtKB-ARBA"/>
</dbReference>
<gene>
    <name evidence="17" type="ORF">DespoDRAFT_03366</name>
</gene>
<comment type="catalytic activity">
    <reaction evidence="12">
        <text>L-tyrosyl-[protein] + ATP = O-phospho-L-tyrosyl-[protein] + ADP + H(+)</text>
        <dbReference type="Rhea" id="RHEA:10596"/>
        <dbReference type="Rhea" id="RHEA-COMP:10136"/>
        <dbReference type="Rhea" id="RHEA-COMP:20101"/>
        <dbReference type="ChEBI" id="CHEBI:15378"/>
        <dbReference type="ChEBI" id="CHEBI:30616"/>
        <dbReference type="ChEBI" id="CHEBI:46858"/>
        <dbReference type="ChEBI" id="CHEBI:61978"/>
        <dbReference type="ChEBI" id="CHEBI:456216"/>
    </reaction>
</comment>
<protein>
    <submittedName>
        <fullName evidence="17">Uncharacterized protein involved in exopolysaccharide biosynthesis</fullName>
    </submittedName>
</protein>
<evidence type="ECO:0000256" key="7">
    <source>
        <dbReference type="ARBA" id="ARBA00022777"/>
    </source>
</evidence>
<keyword evidence="7" id="KW-0418">Kinase</keyword>
<evidence type="ECO:0000313" key="18">
    <source>
        <dbReference type="Proteomes" id="UP000005778"/>
    </source>
</evidence>
<evidence type="ECO:0000256" key="8">
    <source>
        <dbReference type="ARBA" id="ARBA00022840"/>
    </source>
</evidence>
<feature type="coiled-coil region" evidence="13">
    <location>
        <begin position="267"/>
        <end position="331"/>
    </location>
</feature>
<evidence type="ECO:0000259" key="16">
    <source>
        <dbReference type="Pfam" id="PF13807"/>
    </source>
</evidence>
<proteinExistence type="inferred from homology"/>
<feature type="transmembrane region" description="Helical" evidence="14">
    <location>
        <begin position="455"/>
        <end position="473"/>
    </location>
</feature>
<evidence type="ECO:0000256" key="1">
    <source>
        <dbReference type="ARBA" id="ARBA00004651"/>
    </source>
</evidence>
<dbReference type="GO" id="GO:0005524">
    <property type="term" value="F:ATP binding"/>
    <property type="evidence" value="ECO:0007669"/>
    <property type="project" value="UniProtKB-KW"/>
</dbReference>
<dbReference type="AlphaFoldDB" id="I5B6M2"/>
<dbReference type="CDD" id="cd05387">
    <property type="entry name" value="BY-kinase"/>
    <property type="match status" value="1"/>
</dbReference>
<sequence length="735" mass="82091">MTENIQEKEIHLKDYLRVLKKRRGTIITFFILTFVTVVIATYTATPMFRAGTKVMIEKNTSSDLTSAYRYTPYDPEFLETQYQLIKSAAVMEKVVNNLGPEQFYDLIFKPDEKPSLIAIAKAWVNDRVVDIKDVLGIDRLLSSEDEDVSGESGIETVPLTKAEQLEEVIKNGISAEPVSNSRVVQISFMADNPAVAAKIVNSVAQAYIEELVEMQMEASGYSIGWMKKKADLQRKSLEESERILHAYKKEHDIITIEDRLTVLPERLSDLSRKMTQAETERKELESVYSQVKNISRDKLETIPAIVENTSVDSINRAILAAEQKISELSKKYGSKHPRMMTAKNELADLKKKKYTELDKAVQTIKNKYQLAISNEKSFKELLDQSKFQTSQLGEKSIQLEILKRKVETNRFLYDALIKKMKEEGITEQSQSVNVWVIEDARVPEFPATPNKKRNILLGIVLGLFGGIGLAFFLEYLDTTIKTPEDIEEKFNIPVIATVDLFKNKDKTIVEHVFDDPSSMVSENFKSMRTSILLSSPDHPPKIILVTSMTSGDGKSSVCACLASAIAQTGKKVLVIDGDMRRPTQHKIFGLDNSAGLSSLLAGMDVSGDALINRKVDATGLIDIITSGPIPPNPSELLSSTMAGTLIDNAAGSYDFIIVDTPPLASVTDPLITSRHVDGVIIVTWAGKTNYELMGKGIRQFKDISVPIMGVVLNRFNAKKSGYYYNYGDYYYASES</sequence>
<dbReference type="eggNOG" id="COG3206">
    <property type="taxonomic scope" value="Bacteria"/>
</dbReference>
<dbReference type="Pfam" id="PF13807">
    <property type="entry name" value="GNVR"/>
    <property type="match status" value="1"/>
</dbReference>
<dbReference type="HOGENOM" id="CLU_009912_2_1_7"/>
<evidence type="ECO:0000256" key="11">
    <source>
        <dbReference type="ARBA" id="ARBA00023137"/>
    </source>
</evidence>
<organism evidence="17 18">
    <name type="scientific">Desulfobacter postgatei 2ac9</name>
    <dbReference type="NCBI Taxonomy" id="879212"/>
    <lineage>
        <taxon>Bacteria</taxon>
        <taxon>Pseudomonadati</taxon>
        <taxon>Thermodesulfobacteriota</taxon>
        <taxon>Desulfobacteria</taxon>
        <taxon>Desulfobacterales</taxon>
        <taxon>Desulfobacteraceae</taxon>
        <taxon>Desulfobacter</taxon>
    </lineage>
</organism>
<evidence type="ECO:0000256" key="10">
    <source>
        <dbReference type="ARBA" id="ARBA00023136"/>
    </source>
</evidence>
<keyword evidence="18" id="KW-1185">Reference proteome</keyword>
<dbReference type="SUPFAM" id="SSF52540">
    <property type="entry name" value="P-loop containing nucleoside triphosphate hydrolases"/>
    <property type="match status" value="1"/>
</dbReference>
<keyword evidence="11" id="KW-0829">Tyrosine-protein kinase</keyword>
<dbReference type="RefSeq" id="WP_004075003.1">
    <property type="nucleotide sequence ID" value="NZ_CM001488.1"/>
</dbReference>
<keyword evidence="3" id="KW-1003">Cell membrane</keyword>
<dbReference type="GO" id="GO:0005886">
    <property type="term" value="C:plasma membrane"/>
    <property type="evidence" value="ECO:0007669"/>
    <property type="project" value="UniProtKB-SubCell"/>
</dbReference>
<evidence type="ECO:0000256" key="2">
    <source>
        <dbReference type="ARBA" id="ARBA00008883"/>
    </source>
</evidence>
<dbReference type="STRING" id="879212.DespoDRAFT_03366"/>
<dbReference type="Pfam" id="PF02706">
    <property type="entry name" value="Wzz"/>
    <property type="match status" value="1"/>
</dbReference>
<dbReference type="FunFam" id="3.40.50.300:FF:000527">
    <property type="entry name" value="Tyrosine-protein kinase etk"/>
    <property type="match status" value="1"/>
</dbReference>
<comment type="subcellular location">
    <subcellularLocation>
        <location evidence="1">Cell membrane</location>
        <topology evidence="1">Multi-pass membrane protein</topology>
    </subcellularLocation>
</comment>
<evidence type="ECO:0000256" key="13">
    <source>
        <dbReference type="SAM" id="Coils"/>
    </source>
</evidence>
<reference evidence="17 18" key="2">
    <citation type="submission" date="2012-02" db="EMBL/GenBank/DDBJ databases">
        <title>Improved High-Quality Draft sequence of Desulfobacter postgatei 2ac9.</title>
        <authorList>
            <consortium name="US DOE Joint Genome Institute"/>
            <person name="Lucas S."/>
            <person name="Han J."/>
            <person name="Lapidus A."/>
            <person name="Cheng J.-F."/>
            <person name="Goodwin L."/>
            <person name="Pitluck S."/>
            <person name="Peters L."/>
            <person name="Ovchinnikova G."/>
            <person name="Held B."/>
            <person name="Detter J.C."/>
            <person name="Han C."/>
            <person name="Tapia R."/>
            <person name="Land M."/>
            <person name="Hauser L."/>
            <person name="Kyrpides N."/>
            <person name="Ivanova N."/>
            <person name="Pagani I."/>
            <person name="Orellana R."/>
            <person name="Lovley D."/>
            <person name="Woyke T."/>
        </authorList>
    </citation>
    <scope>NUCLEOTIDE SEQUENCE [LARGE SCALE GENOMIC DNA]</scope>
    <source>
        <strain evidence="17 18">2ac9</strain>
    </source>
</reference>
<dbReference type="Proteomes" id="UP000005778">
    <property type="component" value="Chromosome"/>
</dbReference>
<feature type="domain" description="Polysaccharide chain length determinant N-terminal" evidence="15">
    <location>
        <begin position="9"/>
        <end position="98"/>
    </location>
</feature>
<dbReference type="Pfam" id="PF10609">
    <property type="entry name" value="ParA"/>
    <property type="match status" value="1"/>
</dbReference>
<evidence type="ECO:0000256" key="9">
    <source>
        <dbReference type="ARBA" id="ARBA00022989"/>
    </source>
</evidence>
<evidence type="ECO:0000256" key="12">
    <source>
        <dbReference type="ARBA" id="ARBA00053015"/>
    </source>
</evidence>
<evidence type="ECO:0000259" key="15">
    <source>
        <dbReference type="Pfam" id="PF02706"/>
    </source>
</evidence>
<accession>I5B6M2</accession>
<keyword evidence="9 14" id="KW-1133">Transmembrane helix</keyword>
<keyword evidence="5 14" id="KW-0812">Transmembrane</keyword>
<dbReference type="PANTHER" id="PTHR32309">
    <property type="entry name" value="TYROSINE-PROTEIN KINASE"/>
    <property type="match status" value="1"/>
</dbReference>